<dbReference type="GO" id="GO:0005737">
    <property type="term" value="C:cytoplasm"/>
    <property type="evidence" value="ECO:0007669"/>
    <property type="project" value="UniProtKB-SubCell"/>
</dbReference>
<evidence type="ECO:0000313" key="3">
    <source>
        <dbReference type="EMBL" id="XDK34227.1"/>
    </source>
</evidence>
<gene>
    <name evidence="3" type="ORF">AB4Y30_07720</name>
</gene>
<evidence type="ECO:0000256" key="2">
    <source>
        <dbReference type="HAMAP-Rule" id="MF_01103"/>
    </source>
</evidence>
<dbReference type="EMBL" id="CP162599">
    <property type="protein sequence ID" value="XDK34227.1"/>
    <property type="molecule type" value="Genomic_DNA"/>
</dbReference>
<proteinExistence type="inferred from homology"/>
<accession>A0AB39HS29</accession>
<reference evidence="3" key="1">
    <citation type="submission" date="2024-07" db="EMBL/GenBank/DDBJ databases">
        <title>Halotolerant mesophilic bacterium Ornithinibacillus sp. 4-3, sp. nov., isolated from soil.</title>
        <authorList>
            <person name="Sidarenka A.V."/>
            <person name="Guliayeva D.E."/>
            <person name="Leanovich S.I."/>
            <person name="Hileuskaya K.S."/>
            <person name="Akhremchuk A.E."/>
            <person name="Sikolenko M.A."/>
            <person name="Valentovich L.N."/>
        </authorList>
    </citation>
    <scope>NUCLEOTIDE SEQUENCE</scope>
    <source>
        <strain evidence="3">4-3</strain>
    </source>
</reference>
<dbReference type="SUPFAM" id="SSF158221">
    <property type="entry name" value="YnzC-like"/>
    <property type="match status" value="1"/>
</dbReference>
<organism evidence="3">
    <name type="scientific">Ornithinibacillus sp. 4-3</name>
    <dbReference type="NCBI Taxonomy" id="3231488"/>
    <lineage>
        <taxon>Bacteria</taxon>
        <taxon>Bacillati</taxon>
        <taxon>Bacillota</taxon>
        <taxon>Bacilli</taxon>
        <taxon>Bacillales</taxon>
        <taxon>Bacillaceae</taxon>
        <taxon>Ornithinibacillus</taxon>
    </lineage>
</organism>
<sequence>MTFEEKLARINELAHKEKKEELTKEEKQEQQQLRQDYLQNLRKSFSNQIETLTVIDPEGKDVTPEKLKEIQKRNKSN</sequence>
<keyword evidence="1 2" id="KW-0963">Cytoplasm</keyword>
<comment type="subcellular location">
    <subcellularLocation>
        <location evidence="2">Cytoplasm</location>
    </subcellularLocation>
</comment>
<comment type="similarity">
    <text evidence="2">Belongs to the UPF0291 family.</text>
</comment>
<dbReference type="PANTHER" id="PTHR37300:SF2">
    <property type="entry name" value="UPF0291 PROTEIN BC_1827"/>
    <property type="match status" value="1"/>
</dbReference>
<dbReference type="RefSeq" id="WP_368654904.1">
    <property type="nucleotide sequence ID" value="NZ_CP162599.1"/>
</dbReference>
<dbReference type="PANTHER" id="PTHR37300">
    <property type="entry name" value="UPF0291 PROTEIN CBO2609/CLC_2481"/>
    <property type="match status" value="1"/>
</dbReference>
<dbReference type="HAMAP" id="MF_01103">
    <property type="entry name" value="UPF0291"/>
    <property type="match status" value="1"/>
</dbReference>
<dbReference type="Gene3D" id="1.10.287.540">
    <property type="entry name" value="Helix hairpin bin"/>
    <property type="match status" value="1"/>
</dbReference>
<protein>
    <recommendedName>
        <fullName evidence="2">UPF0291 protein AB4Y30_07720</fullName>
    </recommendedName>
</protein>
<name>A0AB39HS29_9BACI</name>
<dbReference type="Pfam" id="PF05979">
    <property type="entry name" value="DUF896"/>
    <property type="match status" value="1"/>
</dbReference>
<evidence type="ECO:0000256" key="1">
    <source>
        <dbReference type="ARBA" id="ARBA00022490"/>
    </source>
</evidence>
<dbReference type="AlphaFoldDB" id="A0AB39HS29"/>
<dbReference type="InterPro" id="IPR009242">
    <property type="entry name" value="DUF896"/>
</dbReference>